<gene>
    <name evidence="1" type="ORF">AFUS01_LOCUS43971</name>
</gene>
<name>A0A8J2PS07_9HEXA</name>
<evidence type="ECO:0000313" key="1">
    <source>
        <dbReference type="EMBL" id="CAG7834465.1"/>
    </source>
</evidence>
<dbReference type="AlphaFoldDB" id="A0A8J2PS07"/>
<sequence length="119" mass="13729">MPIRMPRFLRRLVRRHMKPVEERKAWTWKERLSMVYALAAWNAGGFVVYQIFTGNKHWPTTAGITRPEDDSIAPSAYYANLLGINKAKVVSIHGFHVKHGEYDATKVKKIDTETIEETS</sequence>
<keyword evidence="2" id="KW-1185">Reference proteome</keyword>
<dbReference type="OrthoDB" id="6354412at2759"/>
<dbReference type="Proteomes" id="UP000708208">
    <property type="component" value="Unassembled WGS sequence"/>
</dbReference>
<protein>
    <submittedName>
        <fullName evidence="1">Uncharacterized protein</fullName>
    </submittedName>
</protein>
<reference evidence="1" key="1">
    <citation type="submission" date="2021-06" db="EMBL/GenBank/DDBJ databases">
        <authorList>
            <person name="Hodson N. C."/>
            <person name="Mongue J. A."/>
            <person name="Jaron S. K."/>
        </authorList>
    </citation>
    <scope>NUCLEOTIDE SEQUENCE</scope>
</reference>
<evidence type="ECO:0000313" key="2">
    <source>
        <dbReference type="Proteomes" id="UP000708208"/>
    </source>
</evidence>
<comment type="caution">
    <text evidence="1">The sequence shown here is derived from an EMBL/GenBank/DDBJ whole genome shotgun (WGS) entry which is preliminary data.</text>
</comment>
<proteinExistence type="predicted"/>
<organism evidence="1 2">
    <name type="scientific">Allacma fusca</name>
    <dbReference type="NCBI Taxonomy" id="39272"/>
    <lineage>
        <taxon>Eukaryota</taxon>
        <taxon>Metazoa</taxon>
        <taxon>Ecdysozoa</taxon>
        <taxon>Arthropoda</taxon>
        <taxon>Hexapoda</taxon>
        <taxon>Collembola</taxon>
        <taxon>Symphypleona</taxon>
        <taxon>Sminthuridae</taxon>
        <taxon>Allacma</taxon>
    </lineage>
</organism>
<accession>A0A8J2PS07</accession>
<dbReference type="EMBL" id="CAJVCH010570256">
    <property type="protein sequence ID" value="CAG7834465.1"/>
    <property type="molecule type" value="Genomic_DNA"/>
</dbReference>